<dbReference type="AlphaFoldDB" id="A0AAU9UHF9"/>
<gene>
    <name evidence="1" type="ORF">EEDITHA_LOCUS13703</name>
</gene>
<evidence type="ECO:0000313" key="1">
    <source>
        <dbReference type="EMBL" id="CAH2098603.1"/>
    </source>
</evidence>
<proteinExistence type="predicted"/>
<evidence type="ECO:0000313" key="2">
    <source>
        <dbReference type="Proteomes" id="UP001153954"/>
    </source>
</evidence>
<name>A0AAU9UHF9_EUPED</name>
<keyword evidence="2" id="KW-1185">Reference proteome</keyword>
<accession>A0AAU9UHF9</accession>
<dbReference type="Proteomes" id="UP001153954">
    <property type="component" value="Unassembled WGS sequence"/>
</dbReference>
<sequence>MLQENGYIILNKIDNKFNTRETLTKKSILDHVSSNLKHHKFHMTIVESPMSDHKQIYFEVGKYTVEPKKKIKYHTIDYTALYQTVESTYHTIDYTALYQTVESTVRNISDRDYNSLEYMIKEAVNSNKIQKIKIQNTLKGDWINRDIIEMITKRNQLWSASKAKPDDDSIKKEFIALRNAVTEQIQCTKSSYYYKVFKACEKKPFKMWKLIENLAGNKTKMCSAPSKLDTELFSKRSDYGSPFQGFQFELLDCKAGKTIAMF</sequence>
<dbReference type="EMBL" id="CAKOGL010000020">
    <property type="protein sequence ID" value="CAH2098603.1"/>
    <property type="molecule type" value="Genomic_DNA"/>
</dbReference>
<reference evidence="1" key="1">
    <citation type="submission" date="2022-03" db="EMBL/GenBank/DDBJ databases">
        <authorList>
            <person name="Tunstrom K."/>
        </authorList>
    </citation>
    <scope>NUCLEOTIDE SEQUENCE</scope>
</reference>
<protein>
    <submittedName>
        <fullName evidence="1">Uncharacterized protein</fullName>
    </submittedName>
</protein>
<comment type="caution">
    <text evidence="1">The sequence shown here is derived from an EMBL/GenBank/DDBJ whole genome shotgun (WGS) entry which is preliminary data.</text>
</comment>
<organism evidence="1 2">
    <name type="scientific">Euphydryas editha</name>
    <name type="common">Edith's checkerspot</name>
    <dbReference type="NCBI Taxonomy" id="104508"/>
    <lineage>
        <taxon>Eukaryota</taxon>
        <taxon>Metazoa</taxon>
        <taxon>Ecdysozoa</taxon>
        <taxon>Arthropoda</taxon>
        <taxon>Hexapoda</taxon>
        <taxon>Insecta</taxon>
        <taxon>Pterygota</taxon>
        <taxon>Neoptera</taxon>
        <taxon>Endopterygota</taxon>
        <taxon>Lepidoptera</taxon>
        <taxon>Glossata</taxon>
        <taxon>Ditrysia</taxon>
        <taxon>Papilionoidea</taxon>
        <taxon>Nymphalidae</taxon>
        <taxon>Nymphalinae</taxon>
        <taxon>Euphydryas</taxon>
    </lineage>
</organism>